<accession>A0A9D1M760</accession>
<sequence length="615" mass="69441">MKSLFWTLFTFLFWVVSVQGQTFKFALMSDLHITADSVAENDVRHVIEQINRTPGIDFVIVSGDLSETGDRSSLEKAKHILDGLKPKYYVTSGNHETKWSESGATDFGRIFGSDRFQFEHRGILFLGFNTGPVIRMAEGHVAPQDISWLKDHLQKAEKEKPVIIITHYPLLKGDVDNWYEVTDLIRPYNIKAILSGHYHANRLAQYDGIPAIINRSTLRDREHLGGYSLYEVTSDSILVYEHLIGESPRKWGGYSFKHSYYSADTTPYERPDFSINDTYPQIEERWTVETGNAIYSSPVLYDKRIYVGDDLGVLSCFRLKDGKRIWQFQTQNRIVGTPAVDEDIVVFGSADNNIYGLNARNGKLLWTLATTRPVLGAVTVEKGIAYIGGSDGIFRAIEIKTGRERWSFAGLNGYVETKPLLFQDKVIFGAWDSYLYALDKRSGELCWKWQGPRKGMHFSPAAVWPVAAHGKVFIVAPDRVLSAIDEQTGETVWRTNQSHVREMIGISADNSRIYCKTMEDSVVCFSAVSDKPQKLWATYVGYGYELMPSMLVEKENVVFGSTMRGEIFALEADTGKLLWRHKKSNSLINTVVPLSSTECLYTGSAGMVGVLKQEK</sequence>
<evidence type="ECO:0000259" key="2">
    <source>
        <dbReference type="Pfam" id="PF13360"/>
    </source>
</evidence>
<dbReference type="InterPro" id="IPR004843">
    <property type="entry name" value="Calcineurin-like_PHP"/>
</dbReference>
<dbReference type="GO" id="GO:0016787">
    <property type="term" value="F:hydrolase activity"/>
    <property type="evidence" value="ECO:0007669"/>
    <property type="project" value="InterPro"/>
</dbReference>
<dbReference type="Gene3D" id="3.60.21.10">
    <property type="match status" value="1"/>
</dbReference>
<feature type="domain" description="Pyrrolo-quinoline quinone repeat" evidence="2">
    <location>
        <begin position="284"/>
        <end position="407"/>
    </location>
</feature>
<dbReference type="Pfam" id="PF13360">
    <property type="entry name" value="PQQ_2"/>
    <property type="match status" value="2"/>
</dbReference>
<dbReference type="InterPro" id="IPR002372">
    <property type="entry name" value="PQQ_rpt_dom"/>
</dbReference>
<feature type="domain" description="Pyrrolo-quinoline quinone repeat" evidence="2">
    <location>
        <begin position="424"/>
        <end position="513"/>
    </location>
</feature>
<dbReference type="Proteomes" id="UP000824112">
    <property type="component" value="Unassembled WGS sequence"/>
</dbReference>
<proteinExistence type="predicted"/>
<dbReference type="SMART" id="SM00564">
    <property type="entry name" value="PQQ"/>
    <property type="match status" value="6"/>
</dbReference>
<dbReference type="PANTHER" id="PTHR34512:SF30">
    <property type="entry name" value="OUTER MEMBRANE PROTEIN ASSEMBLY FACTOR BAMB"/>
    <property type="match status" value="1"/>
</dbReference>
<dbReference type="SUPFAM" id="SSF56300">
    <property type="entry name" value="Metallo-dependent phosphatases"/>
    <property type="match status" value="1"/>
</dbReference>
<comment type="caution">
    <text evidence="3">The sequence shown here is derived from an EMBL/GenBank/DDBJ whole genome shotgun (WGS) entry which is preliminary data.</text>
</comment>
<evidence type="ECO:0000313" key="3">
    <source>
        <dbReference type="EMBL" id="HIU55138.1"/>
    </source>
</evidence>
<dbReference type="Gene3D" id="2.40.128.630">
    <property type="match status" value="1"/>
</dbReference>
<dbReference type="PANTHER" id="PTHR34512">
    <property type="entry name" value="CELL SURFACE PROTEIN"/>
    <property type="match status" value="1"/>
</dbReference>
<dbReference type="InterPro" id="IPR018391">
    <property type="entry name" value="PQQ_b-propeller_rpt"/>
</dbReference>
<gene>
    <name evidence="3" type="ORF">IAB03_04930</name>
</gene>
<dbReference type="EMBL" id="DVNA01000112">
    <property type="protein sequence ID" value="HIU55138.1"/>
    <property type="molecule type" value="Genomic_DNA"/>
</dbReference>
<reference evidence="3" key="1">
    <citation type="submission" date="2020-10" db="EMBL/GenBank/DDBJ databases">
        <authorList>
            <person name="Gilroy R."/>
        </authorList>
    </citation>
    <scope>NUCLEOTIDE SEQUENCE</scope>
    <source>
        <strain evidence="3">CHK158-818</strain>
    </source>
</reference>
<dbReference type="Gene3D" id="2.130.10.10">
    <property type="entry name" value="YVTN repeat-like/Quinoprotein amine dehydrogenase"/>
    <property type="match status" value="1"/>
</dbReference>
<dbReference type="InterPro" id="IPR011047">
    <property type="entry name" value="Quinoprotein_ADH-like_sf"/>
</dbReference>
<dbReference type="AlphaFoldDB" id="A0A9D1M760"/>
<dbReference type="Pfam" id="PF00149">
    <property type="entry name" value="Metallophos"/>
    <property type="match status" value="1"/>
</dbReference>
<organism evidence="3 4">
    <name type="scientific">Candidatus Gallibacteroides avistercoris</name>
    <dbReference type="NCBI Taxonomy" id="2840833"/>
    <lineage>
        <taxon>Bacteria</taxon>
        <taxon>Pseudomonadati</taxon>
        <taxon>Bacteroidota</taxon>
        <taxon>Bacteroidia</taxon>
        <taxon>Bacteroidales</taxon>
        <taxon>Bacteroidaceae</taxon>
        <taxon>Bacteroidaceae incertae sedis</taxon>
        <taxon>Candidatus Gallibacteroides</taxon>
    </lineage>
</organism>
<protein>
    <submittedName>
        <fullName evidence="3">PQQ-binding-like beta-propeller repeat protein</fullName>
    </submittedName>
</protein>
<dbReference type="SUPFAM" id="SSF50998">
    <property type="entry name" value="Quinoprotein alcohol dehydrogenase-like"/>
    <property type="match status" value="1"/>
</dbReference>
<evidence type="ECO:0000259" key="1">
    <source>
        <dbReference type="Pfam" id="PF00149"/>
    </source>
</evidence>
<reference evidence="3" key="2">
    <citation type="journal article" date="2021" name="PeerJ">
        <title>Extensive microbial diversity within the chicken gut microbiome revealed by metagenomics and culture.</title>
        <authorList>
            <person name="Gilroy R."/>
            <person name="Ravi A."/>
            <person name="Getino M."/>
            <person name="Pursley I."/>
            <person name="Horton D.L."/>
            <person name="Alikhan N.F."/>
            <person name="Baker D."/>
            <person name="Gharbi K."/>
            <person name="Hall N."/>
            <person name="Watson M."/>
            <person name="Adriaenssens E.M."/>
            <person name="Foster-Nyarko E."/>
            <person name="Jarju S."/>
            <person name="Secka A."/>
            <person name="Antonio M."/>
            <person name="Oren A."/>
            <person name="Chaudhuri R.R."/>
            <person name="La Ragione R."/>
            <person name="Hildebrand F."/>
            <person name="Pallen M.J."/>
        </authorList>
    </citation>
    <scope>NUCLEOTIDE SEQUENCE</scope>
    <source>
        <strain evidence="3">CHK158-818</strain>
    </source>
</reference>
<dbReference type="InterPro" id="IPR029052">
    <property type="entry name" value="Metallo-depent_PP-like"/>
</dbReference>
<dbReference type="InterPro" id="IPR015943">
    <property type="entry name" value="WD40/YVTN_repeat-like_dom_sf"/>
</dbReference>
<evidence type="ECO:0000313" key="4">
    <source>
        <dbReference type="Proteomes" id="UP000824112"/>
    </source>
</evidence>
<name>A0A9D1M760_9BACT</name>
<feature type="domain" description="Calcineurin-like phosphoesterase" evidence="1">
    <location>
        <begin position="23"/>
        <end position="200"/>
    </location>
</feature>